<proteinExistence type="predicted"/>
<feature type="region of interest" description="Disordered" evidence="5">
    <location>
        <begin position="397"/>
        <end position="423"/>
    </location>
</feature>
<organism evidence="9 10">
    <name type="scientific">Cotesia glomerata</name>
    <name type="common">Lepidopteran parasitic wasp</name>
    <name type="synonym">Apanteles glomeratus</name>
    <dbReference type="NCBI Taxonomy" id="32391"/>
    <lineage>
        <taxon>Eukaryota</taxon>
        <taxon>Metazoa</taxon>
        <taxon>Ecdysozoa</taxon>
        <taxon>Arthropoda</taxon>
        <taxon>Hexapoda</taxon>
        <taxon>Insecta</taxon>
        <taxon>Pterygota</taxon>
        <taxon>Neoptera</taxon>
        <taxon>Endopterygota</taxon>
        <taxon>Hymenoptera</taxon>
        <taxon>Apocrita</taxon>
        <taxon>Ichneumonoidea</taxon>
        <taxon>Braconidae</taxon>
        <taxon>Microgastrinae</taxon>
        <taxon>Cotesia</taxon>
    </lineage>
</organism>
<feature type="transmembrane region" description="Helical" evidence="6">
    <location>
        <begin position="348"/>
        <end position="373"/>
    </location>
</feature>
<dbReference type="Gene3D" id="2.170.300.10">
    <property type="entry name" value="Tie2 ligand-binding domain superfamily"/>
    <property type="match status" value="1"/>
</dbReference>
<dbReference type="Pfam" id="PF07546">
    <property type="entry name" value="EMI"/>
    <property type="match status" value="1"/>
</dbReference>
<keyword evidence="6" id="KW-1133">Transmembrane helix</keyword>
<keyword evidence="10" id="KW-1185">Reference proteome</keyword>
<keyword evidence="6" id="KW-0812">Transmembrane</keyword>
<dbReference type="GO" id="GO:0005044">
    <property type="term" value="F:scavenger receptor activity"/>
    <property type="evidence" value="ECO:0007669"/>
    <property type="project" value="InterPro"/>
</dbReference>
<dbReference type="PANTHER" id="PTHR24043:SF8">
    <property type="entry name" value="EGF-LIKE DOMAIN-CONTAINING PROTEIN"/>
    <property type="match status" value="1"/>
</dbReference>
<dbReference type="InterPro" id="IPR011489">
    <property type="entry name" value="EMI_domain"/>
</dbReference>
<protein>
    <recommendedName>
        <fullName evidence="8">EMI domain-containing protein</fullName>
    </recommendedName>
</protein>
<reference evidence="9 10" key="1">
    <citation type="journal article" date="2021" name="J. Hered.">
        <title>A chromosome-level genome assembly of the parasitoid wasp, Cotesia glomerata (Hymenoptera: Braconidae).</title>
        <authorList>
            <person name="Pinto B.J."/>
            <person name="Weis J.J."/>
            <person name="Gamble T."/>
            <person name="Ode P.J."/>
            <person name="Paul R."/>
            <person name="Zaspel J.M."/>
        </authorList>
    </citation>
    <scope>NUCLEOTIDE SEQUENCE [LARGE SCALE GENOMIC DNA]</scope>
    <source>
        <strain evidence="9">CgM1</strain>
    </source>
</reference>
<keyword evidence="6" id="KW-0472">Membrane</keyword>
<evidence type="ECO:0000313" key="10">
    <source>
        <dbReference type="Proteomes" id="UP000826195"/>
    </source>
</evidence>
<name>A0AAV7IUT3_COTGL</name>
<evidence type="ECO:0000256" key="6">
    <source>
        <dbReference type="SAM" id="Phobius"/>
    </source>
</evidence>
<evidence type="ECO:0000256" key="5">
    <source>
        <dbReference type="SAM" id="MobiDB-lite"/>
    </source>
</evidence>
<comment type="caution">
    <text evidence="9">The sequence shown here is derived from an EMBL/GenBank/DDBJ whole genome shotgun (WGS) entry which is preliminary data.</text>
</comment>
<evidence type="ECO:0000256" key="3">
    <source>
        <dbReference type="ARBA" id="ARBA00022737"/>
    </source>
</evidence>
<keyword evidence="1" id="KW-0245">EGF-like domain</keyword>
<sequence>MKSSGLLKLENGLTFVLVLVLTTAEPLPSTENICTRIENYTVTEREQYQEPVVVTTATWCAEFPFRCVRNRIEMRTQFRIKSEVKQRNITECCEGYTKQKYKIDNYYTEKCIPLSNCSAGLIGDKCDIDCPKGTWGISCQQTCSCGTKGFCSGINGTCRCLPGWRGSNCTDKCPPGKWGHDCSVPCSCINGFCHHETGECTSTNTTSEIHQLFVTENNERHKTSVTPAETTKSQVNGINSPGDNYNLIPDNSELKLANKGTPTTSSNAFATTTDSATVTKVDTSTSTSDSTSTSISTSTSTTRPIVAVLHVPRKPNSNQIITSSIGTGLHDSLEADKIPVHVPMSLDIIAFIVIGSIISLGLTIMAALAILHVRAKLYETLRVSIYDTEKFSGDHNTNSNTFSARTRTMSPIPPTPTPKFPTLTREKGADVHTISRNSHILTPVRDYEIPRCIIPERPGTLPKSNSVARESTCSNQYLNIHLCNDLRDLLEAHYDRPPSNPFRQLSFQTNTEGEHLYDEIPLQTTTFSSKPESPN</sequence>
<feature type="chain" id="PRO_5043440137" description="EMI domain-containing protein" evidence="7">
    <location>
        <begin position="25"/>
        <end position="535"/>
    </location>
</feature>
<gene>
    <name evidence="9" type="ORF">KQX54_004894</name>
</gene>
<evidence type="ECO:0000256" key="7">
    <source>
        <dbReference type="SAM" id="SignalP"/>
    </source>
</evidence>
<accession>A0AAV7IUT3</accession>
<evidence type="ECO:0000256" key="1">
    <source>
        <dbReference type="ARBA" id="ARBA00022536"/>
    </source>
</evidence>
<feature type="region of interest" description="Disordered" evidence="5">
    <location>
        <begin position="219"/>
        <end position="241"/>
    </location>
</feature>
<evidence type="ECO:0000259" key="8">
    <source>
        <dbReference type="PROSITE" id="PS51041"/>
    </source>
</evidence>
<feature type="domain" description="EMI" evidence="8">
    <location>
        <begin position="30"/>
        <end position="113"/>
    </location>
</feature>
<dbReference type="PROSITE" id="PS51041">
    <property type="entry name" value="EMI"/>
    <property type="match status" value="1"/>
</dbReference>
<keyword evidence="4" id="KW-1015">Disulfide bond</keyword>
<dbReference type="FunFam" id="2.170.300.10:FF:000041">
    <property type="entry name" value="Tyrosine protein kinase receptor tie-1, putative"/>
    <property type="match status" value="1"/>
</dbReference>
<dbReference type="Proteomes" id="UP000826195">
    <property type="component" value="Unassembled WGS sequence"/>
</dbReference>
<dbReference type="PANTHER" id="PTHR24043">
    <property type="entry name" value="SCAVENGER RECEPTOR CLASS F"/>
    <property type="match status" value="1"/>
</dbReference>
<dbReference type="InterPro" id="IPR042635">
    <property type="entry name" value="MEGF10/SREC1/2-like"/>
</dbReference>
<keyword evidence="3" id="KW-0677">Repeat</keyword>
<feature type="signal peptide" evidence="7">
    <location>
        <begin position="1"/>
        <end position="24"/>
    </location>
</feature>
<dbReference type="EMBL" id="JAHXZJ010000374">
    <property type="protein sequence ID" value="KAH0560463.1"/>
    <property type="molecule type" value="Genomic_DNA"/>
</dbReference>
<evidence type="ECO:0000256" key="4">
    <source>
        <dbReference type="ARBA" id="ARBA00023157"/>
    </source>
</evidence>
<evidence type="ECO:0000313" key="9">
    <source>
        <dbReference type="EMBL" id="KAH0560463.1"/>
    </source>
</evidence>
<keyword evidence="2 7" id="KW-0732">Signal</keyword>
<evidence type="ECO:0000256" key="2">
    <source>
        <dbReference type="ARBA" id="ARBA00022729"/>
    </source>
</evidence>
<feature type="compositionally biased region" description="Polar residues" evidence="5">
    <location>
        <begin position="224"/>
        <end position="241"/>
    </location>
</feature>
<dbReference type="AlphaFoldDB" id="A0AAV7IUT3"/>
<feature type="region of interest" description="Disordered" evidence="5">
    <location>
        <begin position="278"/>
        <end position="297"/>
    </location>
</feature>